<dbReference type="Gene3D" id="3.40.50.10320">
    <property type="entry name" value="LmbE-like"/>
    <property type="match status" value="1"/>
</dbReference>
<dbReference type="PANTHER" id="PTHR12993:SF11">
    <property type="entry name" value="N-ACETYLGLUCOSAMINYL-PHOSPHATIDYLINOSITOL DE-N-ACETYLASE"/>
    <property type="match status" value="1"/>
</dbReference>
<organism evidence="3 4">
    <name type="scientific">Bacillus mesophilum</name>
    <dbReference type="NCBI Taxonomy" id="1071718"/>
    <lineage>
        <taxon>Bacteria</taxon>
        <taxon>Bacillati</taxon>
        <taxon>Bacillota</taxon>
        <taxon>Bacilli</taxon>
        <taxon>Bacillales</taxon>
        <taxon>Bacillaceae</taxon>
        <taxon>Bacillus</taxon>
    </lineage>
</organism>
<dbReference type="Pfam" id="PF02585">
    <property type="entry name" value="PIG-L"/>
    <property type="match status" value="1"/>
</dbReference>
<evidence type="ECO:0000256" key="1">
    <source>
        <dbReference type="ARBA" id="ARBA00001947"/>
    </source>
</evidence>
<comment type="cofactor">
    <cofactor evidence="1">
        <name>Zn(2+)</name>
        <dbReference type="ChEBI" id="CHEBI:29105"/>
    </cofactor>
</comment>
<dbReference type="PANTHER" id="PTHR12993">
    <property type="entry name" value="N-ACETYLGLUCOSAMINYL-PHOSPHATIDYLINOSITOL DE-N-ACETYLASE-RELATED"/>
    <property type="match status" value="1"/>
</dbReference>
<comment type="catalytic activity">
    <reaction evidence="2">
        <text>(S)-malyl N-acetyl-alpha-D-glucosaminide + H2O = (S)-malyl alpha-D-glucosaminide + acetate</text>
        <dbReference type="Rhea" id="RHEA:33411"/>
        <dbReference type="ChEBI" id="CHEBI:15377"/>
        <dbReference type="ChEBI" id="CHEBI:30089"/>
        <dbReference type="ChEBI" id="CHEBI:64870"/>
        <dbReference type="ChEBI" id="CHEBI:64871"/>
    </reaction>
</comment>
<dbReference type="InterPro" id="IPR024078">
    <property type="entry name" value="LmbE-like_dom_sf"/>
</dbReference>
<evidence type="ECO:0000256" key="2">
    <source>
        <dbReference type="ARBA" id="ARBA00024609"/>
    </source>
</evidence>
<dbReference type="EMBL" id="WBOT01000003">
    <property type="protein sequence ID" value="KAB2332569.1"/>
    <property type="molecule type" value="Genomic_DNA"/>
</dbReference>
<sequence>MASNLKRTVLNAAKPLVLPYTRKKLNSFYQNSLKPAELGDGNVLVLAPHVDDETIGLGGTILKHVKNGQQVTVAYITDGAGSVSSLSKSELMQKRKDEAYEVQKLLGFQNLVFLDFPDGAIESNAHTRAAVEKLIDETKPGIIYCTTFIDCHRDHVATGRILADVIAATSYEGVIRLYEINCPISPNAINTVIDISSEAAVKEEAVDIFQSQAIDFDGFIELSKIKTNMLADSGAAAVETFLEIPAQHFPAQYRVIDSEGHSYSSIFKQVNKAATLLWGIMKNADLKKEWYQISRNAEGVKQS</sequence>
<gene>
    <name evidence="3" type="ORF">F7732_10765</name>
</gene>
<dbReference type="SUPFAM" id="SSF102588">
    <property type="entry name" value="LmbE-like"/>
    <property type="match status" value="1"/>
</dbReference>
<accession>A0A7V7RLB1</accession>
<dbReference type="OrthoDB" id="9790023at2"/>
<protein>
    <submittedName>
        <fullName evidence="3">PIG-L family deacetylase</fullName>
    </submittedName>
</protein>
<keyword evidence="4" id="KW-1185">Reference proteome</keyword>
<comment type="caution">
    <text evidence="3">The sequence shown here is derived from an EMBL/GenBank/DDBJ whole genome shotgun (WGS) entry which is preliminary data.</text>
</comment>
<evidence type="ECO:0000313" key="4">
    <source>
        <dbReference type="Proteomes" id="UP000441354"/>
    </source>
</evidence>
<dbReference type="InterPro" id="IPR003737">
    <property type="entry name" value="GlcNAc_PI_deacetylase-related"/>
</dbReference>
<dbReference type="AlphaFoldDB" id="A0A7V7RLB1"/>
<dbReference type="RefSeq" id="WP_151573868.1">
    <property type="nucleotide sequence ID" value="NZ_WBOT01000003.1"/>
</dbReference>
<name>A0A7V7RLB1_9BACI</name>
<reference evidence="3 4" key="1">
    <citation type="journal article" date="2014" name="Arch. Microbiol.">
        <title>Bacillus mesophilum sp. nov., strain IITR-54T, a novel 4-chlorobiphenyl dechlorinating bacterium.</title>
        <authorList>
            <person name="Manickam N."/>
            <person name="Singh N.K."/>
            <person name="Bajaj A."/>
            <person name="Kumar R.M."/>
            <person name="Kaur G."/>
            <person name="Kaur N."/>
            <person name="Bala M."/>
            <person name="Kumar A."/>
            <person name="Mayilraj S."/>
        </authorList>
    </citation>
    <scope>NUCLEOTIDE SEQUENCE [LARGE SCALE GENOMIC DNA]</scope>
    <source>
        <strain evidence="3 4">IITR-54</strain>
    </source>
</reference>
<dbReference type="GO" id="GO:0016811">
    <property type="term" value="F:hydrolase activity, acting on carbon-nitrogen (but not peptide) bonds, in linear amides"/>
    <property type="evidence" value="ECO:0007669"/>
    <property type="project" value="TreeGrafter"/>
</dbReference>
<evidence type="ECO:0000313" key="3">
    <source>
        <dbReference type="EMBL" id="KAB2332569.1"/>
    </source>
</evidence>
<proteinExistence type="predicted"/>
<dbReference type="Proteomes" id="UP000441354">
    <property type="component" value="Unassembled WGS sequence"/>
</dbReference>